<evidence type="ECO:0000259" key="5">
    <source>
        <dbReference type="Pfam" id="PF01258"/>
    </source>
</evidence>
<reference evidence="8 10" key="2">
    <citation type="submission" date="2023-02" db="EMBL/GenBank/DDBJ databases">
        <title>Population genomics of bacteria associated with diatom.</title>
        <authorList>
            <person name="Xie J."/>
            <person name="Wang H."/>
        </authorList>
    </citation>
    <scope>NUCLEOTIDE SEQUENCE [LARGE SCALE GENOMIC DNA]</scope>
    <source>
        <strain evidence="8 10">PT47_8</strain>
    </source>
</reference>
<evidence type="ECO:0000256" key="4">
    <source>
        <dbReference type="PROSITE-ProRule" id="PRU00510"/>
    </source>
</evidence>
<dbReference type="OrthoDB" id="1121111at2"/>
<feature type="domain" description="DnaK suppressor protein-like N-terminal" evidence="6">
    <location>
        <begin position="7"/>
        <end position="70"/>
    </location>
</feature>
<feature type="zinc finger region" description="dksA C4-type" evidence="4">
    <location>
        <begin position="78"/>
        <end position="102"/>
    </location>
</feature>
<evidence type="ECO:0000256" key="1">
    <source>
        <dbReference type="ARBA" id="ARBA00022723"/>
    </source>
</evidence>
<dbReference type="PANTHER" id="PTHR33823">
    <property type="entry name" value="RNA POLYMERASE-BINDING TRANSCRIPTION FACTOR DKSA-RELATED"/>
    <property type="match status" value="1"/>
</dbReference>
<dbReference type="GO" id="GO:0032259">
    <property type="term" value="P:methylation"/>
    <property type="evidence" value="ECO:0007669"/>
    <property type="project" value="UniProtKB-KW"/>
</dbReference>
<evidence type="ECO:0000256" key="3">
    <source>
        <dbReference type="ARBA" id="ARBA00022833"/>
    </source>
</evidence>
<dbReference type="GO" id="GO:0008168">
    <property type="term" value="F:methyltransferase activity"/>
    <property type="evidence" value="ECO:0007669"/>
    <property type="project" value="UniProtKB-KW"/>
</dbReference>
<evidence type="ECO:0000256" key="2">
    <source>
        <dbReference type="ARBA" id="ARBA00022771"/>
    </source>
</evidence>
<dbReference type="Proteomes" id="UP000092565">
    <property type="component" value="Chromosome"/>
</dbReference>
<reference evidence="7 9" key="1">
    <citation type="submission" date="2016-04" db="EMBL/GenBank/DDBJ databases">
        <authorList>
            <person name="Evans L.H."/>
            <person name="Alamgir A."/>
            <person name="Owens N."/>
            <person name="Weber N.D."/>
            <person name="Virtaneva K."/>
            <person name="Barbian K."/>
            <person name="Babar A."/>
            <person name="Rosenke K."/>
        </authorList>
    </citation>
    <scope>NUCLEOTIDE SEQUENCE [LARGE SCALE GENOMIC DNA]</scope>
    <source>
        <strain evidence="7 9">JL2886</strain>
    </source>
</reference>
<dbReference type="PANTHER" id="PTHR33823:SF4">
    <property type="entry name" value="GENERAL STRESS PROTEIN 16O"/>
    <property type="match status" value="1"/>
</dbReference>
<evidence type="ECO:0000313" key="8">
    <source>
        <dbReference type="EMBL" id="MDE4165821.1"/>
    </source>
</evidence>
<dbReference type="InterPro" id="IPR037187">
    <property type="entry name" value="DnaK_N"/>
</dbReference>
<dbReference type="RefSeq" id="WP_065270897.1">
    <property type="nucleotide sequence ID" value="NZ_CP015124.1"/>
</dbReference>
<dbReference type="Pfam" id="PF01258">
    <property type="entry name" value="zf-dskA_traR"/>
    <property type="match status" value="1"/>
</dbReference>
<dbReference type="Gene3D" id="1.20.120.910">
    <property type="entry name" value="DksA, coiled-coil domain"/>
    <property type="match status" value="1"/>
</dbReference>
<evidence type="ECO:0000259" key="6">
    <source>
        <dbReference type="Pfam" id="PF21173"/>
    </source>
</evidence>
<dbReference type="GO" id="GO:0008270">
    <property type="term" value="F:zinc ion binding"/>
    <property type="evidence" value="ECO:0007669"/>
    <property type="project" value="UniProtKB-KW"/>
</dbReference>
<dbReference type="EMBL" id="JARCJK010000003">
    <property type="protein sequence ID" value="MDE4165821.1"/>
    <property type="molecule type" value="Genomic_DNA"/>
</dbReference>
<dbReference type="SUPFAM" id="SSF57716">
    <property type="entry name" value="Glucocorticoid receptor-like (DNA-binding domain)"/>
    <property type="match status" value="1"/>
</dbReference>
<dbReference type="EMBL" id="CP015124">
    <property type="protein sequence ID" value="ANP35826.1"/>
    <property type="molecule type" value="Genomic_DNA"/>
</dbReference>
<protein>
    <submittedName>
        <fullName evidence="7">Dimethylmenaquinone methyltransferase</fullName>
    </submittedName>
    <submittedName>
        <fullName evidence="8">TraR/DksA C4-type zinc finger protein</fullName>
    </submittedName>
</protein>
<dbReference type="Proteomes" id="UP001218364">
    <property type="component" value="Unassembled WGS sequence"/>
</dbReference>
<proteinExistence type="predicted"/>
<name>A0A1B0ZNS3_9RHOB</name>
<keyword evidence="7" id="KW-0489">Methyltransferase</keyword>
<dbReference type="AlphaFoldDB" id="A0A1B0ZNS3"/>
<dbReference type="SUPFAM" id="SSF109635">
    <property type="entry name" value="DnaK suppressor protein DksA, alpha-hairpin domain"/>
    <property type="match status" value="1"/>
</dbReference>
<dbReference type="InterPro" id="IPR000962">
    <property type="entry name" value="Znf_DskA_TraR"/>
</dbReference>
<keyword evidence="9" id="KW-1185">Reference proteome</keyword>
<dbReference type="Pfam" id="PF21173">
    <property type="entry name" value="DksA-like_N"/>
    <property type="match status" value="1"/>
</dbReference>
<evidence type="ECO:0000313" key="7">
    <source>
        <dbReference type="EMBL" id="ANP35826.1"/>
    </source>
</evidence>
<sequence>MAFEIRKEALEARRKALTGHLVEVEHTLDAPMPKDWEDRSSERQGDEVLESLGKAELDELRQIDAALARIESGDYGFCQICGDAISAERLDLLPATPFCKKCAK</sequence>
<dbReference type="PROSITE" id="PS51128">
    <property type="entry name" value="ZF_DKSA_2"/>
    <property type="match status" value="1"/>
</dbReference>
<evidence type="ECO:0000313" key="9">
    <source>
        <dbReference type="Proteomes" id="UP000092565"/>
    </source>
</evidence>
<feature type="domain" description="Zinc finger DksA/TraR C4-type" evidence="5">
    <location>
        <begin position="73"/>
        <end position="103"/>
    </location>
</feature>
<keyword evidence="1" id="KW-0479">Metal-binding</keyword>
<evidence type="ECO:0000313" key="10">
    <source>
        <dbReference type="Proteomes" id="UP001218364"/>
    </source>
</evidence>
<keyword evidence="2" id="KW-0863">Zinc-finger</keyword>
<accession>A0A1B0ZNS3</accession>
<keyword evidence="7" id="KW-0808">Transferase</keyword>
<dbReference type="InterPro" id="IPR048487">
    <property type="entry name" value="DksA-like_N"/>
</dbReference>
<keyword evidence="3" id="KW-0862">Zinc</keyword>
<organism evidence="7 9">
    <name type="scientific">Phaeobacter gallaeciensis</name>
    <dbReference type="NCBI Taxonomy" id="60890"/>
    <lineage>
        <taxon>Bacteria</taxon>
        <taxon>Pseudomonadati</taxon>
        <taxon>Pseudomonadota</taxon>
        <taxon>Alphaproteobacteria</taxon>
        <taxon>Rhodobacterales</taxon>
        <taxon>Roseobacteraceae</taxon>
        <taxon>Phaeobacter</taxon>
    </lineage>
</organism>
<dbReference type="PATRIC" id="fig|60890.4.peg.880"/>
<gene>
    <name evidence="7" type="ORF">JL2886_00902</name>
    <name evidence="8" type="ORF">PXK24_08955</name>
</gene>